<evidence type="ECO:0000313" key="1">
    <source>
        <dbReference type="EMBL" id="GMA39335.1"/>
    </source>
</evidence>
<accession>A0ABQ6IN48</accession>
<dbReference type="Proteomes" id="UP001157126">
    <property type="component" value="Unassembled WGS sequence"/>
</dbReference>
<keyword evidence="2" id="KW-1185">Reference proteome</keyword>
<proteinExistence type="predicted"/>
<comment type="caution">
    <text evidence="1">The sequence shown here is derived from an EMBL/GenBank/DDBJ whole genome shotgun (WGS) entry which is preliminary data.</text>
</comment>
<sequence length="174" mass="19395">MAWWRKNKQGPAGEAEVVTRALESGGDRVLAAASDSITGRVVVAALHDLLTVTRDAEIISRRRWLEVDAGSWEDSTGTISVTWVDGSRGTQWTFGADQYRFAEAFRDRVEASRVVDAPVMDGDRSLGRAAVRKDLRTGELVPQLMVDRRVRRDDVEARRMGEEVLAELREQVGI</sequence>
<gene>
    <name evidence="1" type="ORF">GCM10025883_13800</name>
</gene>
<protein>
    <submittedName>
        <fullName evidence="1">Uncharacterized protein</fullName>
    </submittedName>
</protein>
<organism evidence="1 2">
    <name type="scientific">Mobilicoccus caccae</name>
    <dbReference type="NCBI Taxonomy" id="1859295"/>
    <lineage>
        <taxon>Bacteria</taxon>
        <taxon>Bacillati</taxon>
        <taxon>Actinomycetota</taxon>
        <taxon>Actinomycetes</taxon>
        <taxon>Micrococcales</taxon>
        <taxon>Dermatophilaceae</taxon>
        <taxon>Mobilicoccus</taxon>
    </lineage>
</organism>
<evidence type="ECO:0000313" key="2">
    <source>
        <dbReference type="Proteomes" id="UP001157126"/>
    </source>
</evidence>
<dbReference type="RefSeq" id="WP_284303268.1">
    <property type="nucleotide sequence ID" value="NZ_BSUO01000001.1"/>
</dbReference>
<name>A0ABQ6IN48_9MICO</name>
<reference evidence="2" key="1">
    <citation type="journal article" date="2019" name="Int. J. Syst. Evol. Microbiol.">
        <title>The Global Catalogue of Microorganisms (GCM) 10K type strain sequencing project: providing services to taxonomists for standard genome sequencing and annotation.</title>
        <authorList>
            <consortium name="The Broad Institute Genomics Platform"/>
            <consortium name="The Broad Institute Genome Sequencing Center for Infectious Disease"/>
            <person name="Wu L."/>
            <person name="Ma J."/>
        </authorList>
    </citation>
    <scope>NUCLEOTIDE SEQUENCE [LARGE SCALE GENOMIC DNA]</scope>
    <source>
        <strain evidence="2">NBRC 113072</strain>
    </source>
</reference>
<dbReference type="EMBL" id="BSUO01000001">
    <property type="protein sequence ID" value="GMA39335.1"/>
    <property type="molecule type" value="Genomic_DNA"/>
</dbReference>